<evidence type="ECO:0000313" key="8">
    <source>
        <dbReference type="Proteomes" id="UP000708208"/>
    </source>
</evidence>
<name>A0A8J2KLF3_9HEXA</name>
<accession>A0A8J2KLF3</accession>
<evidence type="ECO:0000256" key="4">
    <source>
        <dbReference type="ARBA" id="ARBA00023242"/>
    </source>
</evidence>
<dbReference type="GO" id="GO:0005634">
    <property type="term" value="C:nucleus"/>
    <property type="evidence" value="ECO:0007669"/>
    <property type="project" value="UniProtKB-SubCell"/>
</dbReference>
<comment type="caution">
    <text evidence="7">The sequence shown here is derived from an EMBL/GenBank/DDBJ whole genome shotgun (WGS) entry which is preliminary data.</text>
</comment>
<feature type="region of interest" description="Disordered" evidence="5">
    <location>
        <begin position="43"/>
        <end position="263"/>
    </location>
</feature>
<gene>
    <name evidence="7" type="ORF">AFUS01_LOCUS27286</name>
</gene>
<dbReference type="GO" id="GO:0006334">
    <property type="term" value="P:nucleosome assembly"/>
    <property type="evidence" value="ECO:0007669"/>
    <property type="project" value="TreeGrafter"/>
</dbReference>
<dbReference type="GO" id="GO:0006281">
    <property type="term" value="P:DNA repair"/>
    <property type="evidence" value="ECO:0007669"/>
    <property type="project" value="UniProtKB-KW"/>
</dbReference>
<keyword evidence="2" id="KW-0227">DNA damage</keyword>
<comment type="subcellular location">
    <subcellularLocation>
        <location evidence="1">Nucleus</location>
    </subcellularLocation>
</comment>
<evidence type="ECO:0000313" key="7">
    <source>
        <dbReference type="EMBL" id="CAG7816680.1"/>
    </source>
</evidence>
<evidence type="ECO:0000256" key="1">
    <source>
        <dbReference type="ARBA" id="ARBA00004123"/>
    </source>
</evidence>
<protein>
    <recommendedName>
        <fullName evidence="6">Chromatin assembly factor 1 subunit A dimerization domain-containing protein</fullName>
    </recommendedName>
</protein>
<dbReference type="Pfam" id="PF12253">
    <property type="entry name" value="CAF1A_dimeriz"/>
    <property type="match status" value="1"/>
</dbReference>
<feature type="compositionally biased region" description="Basic and acidic residues" evidence="5">
    <location>
        <begin position="106"/>
        <end position="263"/>
    </location>
</feature>
<dbReference type="InterPro" id="IPR022043">
    <property type="entry name" value="CAF1A_DD"/>
</dbReference>
<feature type="compositionally biased region" description="Acidic residues" evidence="5">
    <location>
        <begin position="49"/>
        <end position="60"/>
    </location>
</feature>
<dbReference type="OrthoDB" id="79480at2759"/>
<keyword evidence="3" id="KW-0234">DNA repair</keyword>
<feature type="compositionally biased region" description="Acidic residues" evidence="5">
    <location>
        <begin position="469"/>
        <end position="507"/>
    </location>
</feature>
<feature type="compositionally biased region" description="Polar residues" evidence="5">
    <location>
        <begin position="80"/>
        <end position="98"/>
    </location>
</feature>
<evidence type="ECO:0000259" key="6">
    <source>
        <dbReference type="Pfam" id="PF12253"/>
    </source>
</evidence>
<dbReference type="PANTHER" id="PTHR15272">
    <property type="entry name" value="CHROMATIN ASSEMBLY FACTOR 1 SUBUNIT A CAF-1 SUBUNIT A"/>
    <property type="match status" value="1"/>
</dbReference>
<organism evidence="7 8">
    <name type="scientific">Allacma fusca</name>
    <dbReference type="NCBI Taxonomy" id="39272"/>
    <lineage>
        <taxon>Eukaryota</taxon>
        <taxon>Metazoa</taxon>
        <taxon>Ecdysozoa</taxon>
        <taxon>Arthropoda</taxon>
        <taxon>Hexapoda</taxon>
        <taxon>Collembola</taxon>
        <taxon>Symphypleona</taxon>
        <taxon>Sminthuridae</taxon>
        <taxon>Allacma</taxon>
    </lineage>
</organism>
<dbReference type="PANTHER" id="PTHR15272:SF0">
    <property type="entry name" value="CHROMATIN ASSEMBLY FACTOR 1 SUBUNIT A"/>
    <property type="match status" value="1"/>
</dbReference>
<reference evidence="7" key="1">
    <citation type="submission" date="2021-06" db="EMBL/GenBank/DDBJ databases">
        <authorList>
            <person name="Hodson N. C."/>
            <person name="Mongue J. A."/>
            <person name="Jaron S. K."/>
        </authorList>
    </citation>
    <scope>NUCLEOTIDE SEQUENCE</scope>
</reference>
<sequence length="595" mass="70329">MCRTISSGTPKGPRCNNCFRITEVLKLGMMDVENHSLNEEEVIECKSEDENDPNDSDDDVCVLISPLQSPLGKSPCTPVNGHNTTSSPQTPRTPASTNSKKRKRLSSKEREEREKDREDKRARLEEEKQRKEDEKNKREQERLAKLEQKEQERLKREEEKNKREEEKRKKQEELEKQKKQREEERKKKQEEDEKRKKEKEDERRQKEEEKKKKLEEEEKRKKEKEEERLKKLEEREQERIKREQERLQKLEEKEREKKKDEEKIAKQAKMFTSFFQKSPGGTKTTPRRISLTRISDCTRKDGVDLNDTLGGSQSEVVERDPNLFNPMMFEVKSNMILAPVVRRQLTQKEKKNFDQGVLSKTYVTSCDNEEPMEIESNWLEEKVASDYLKQLKLSGGRRYKKLEQSIEADVQIVSHTIIENPKAQGLVKWRYKLLQFHTNNRPAYWGTWKKRPITVRGRNPFKQEKEVDYEFDSDDEWEGEPEDGEELGDSEKEDDPENAEEEDDEDGWLVPHGYISDDEGSVDEHLDKETLKMEEKNYFEGLKKQIKIKLPEIQTCNLSDFRIILSPLSKKWKETCSAKAAELSKLDTKDVIIIS</sequence>
<keyword evidence="8" id="KW-1185">Reference proteome</keyword>
<keyword evidence="4" id="KW-0539">Nucleus</keyword>
<dbReference type="AlphaFoldDB" id="A0A8J2KLF3"/>
<proteinExistence type="predicted"/>
<dbReference type="GO" id="GO:0033186">
    <property type="term" value="C:CAF-1 complex"/>
    <property type="evidence" value="ECO:0007669"/>
    <property type="project" value="TreeGrafter"/>
</dbReference>
<evidence type="ECO:0000256" key="3">
    <source>
        <dbReference type="ARBA" id="ARBA00023204"/>
    </source>
</evidence>
<feature type="region of interest" description="Disordered" evidence="5">
    <location>
        <begin position="464"/>
        <end position="522"/>
    </location>
</feature>
<dbReference type="Proteomes" id="UP000708208">
    <property type="component" value="Unassembled WGS sequence"/>
</dbReference>
<dbReference type="EMBL" id="CAJVCH010375524">
    <property type="protein sequence ID" value="CAG7816680.1"/>
    <property type="molecule type" value="Genomic_DNA"/>
</dbReference>
<evidence type="ECO:0000256" key="5">
    <source>
        <dbReference type="SAM" id="MobiDB-lite"/>
    </source>
</evidence>
<feature type="domain" description="Chromatin assembly factor 1 subunit A dimerization" evidence="6">
    <location>
        <begin position="432"/>
        <end position="504"/>
    </location>
</feature>
<evidence type="ECO:0000256" key="2">
    <source>
        <dbReference type="ARBA" id="ARBA00022763"/>
    </source>
</evidence>